<evidence type="ECO:0000259" key="1">
    <source>
        <dbReference type="Pfam" id="PF13936"/>
    </source>
</evidence>
<evidence type="ECO:0000313" key="2">
    <source>
        <dbReference type="EMBL" id="RYP86935.1"/>
    </source>
</evidence>
<dbReference type="Proteomes" id="UP000295198">
    <property type="component" value="Unassembled WGS sequence"/>
</dbReference>
<name>A0A4Q4ZGQ2_9ACTN</name>
<sequence>MTRHLLAGLAPGVRRSRGVWAAGGSLRAIAAVLGGAPSTISREVAAHGGRHRYRAARRRGHVIPSSPAGPPLWRTAVRGGR</sequence>
<reference evidence="2 3" key="1">
    <citation type="submission" date="2019-01" db="EMBL/GenBank/DDBJ databases">
        <title>Nocardioides guangzhouensis sp. nov., an actinobacterium isolated from soil.</title>
        <authorList>
            <person name="Fu Y."/>
            <person name="Cai Y."/>
            <person name="Lin Z."/>
            <person name="Chen P."/>
        </authorList>
    </citation>
    <scope>NUCLEOTIDE SEQUENCE [LARGE SCALE GENOMIC DNA]</scope>
    <source>
        <strain evidence="2 3">130</strain>
    </source>
</reference>
<dbReference type="InterPro" id="IPR025246">
    <property type="entry name" value="IS30-like_HTH"/>
</dbReference>
<proteinExistence type="predicted"/>
<organism evidence="2 3">
    <name type="scientific">Nocardioides guangzhouensis</name>
    <dbReference type="NCBI Taxonomy" id="2497878"/>
    <lineage>
        <taxon>Bacteria</taxon>
        <taxon>Bacillati</taxon>
        <taxon>Actinomycetota</taxon>
        <taxon>Actinomycetes</taxon>
        <taxon>Propionibacteriales</taxon>
        <taxon>Nocardioidaceae</taxon>
        <taxon>Nocardioides</taxon>
    </lineage>
</organism>
<evidence type="ECO:0000313" key="3">
    <source>
        <dbReference type="Proteomes" id="UP000295198"/>
    </source>
</evidence>
<keyword evidence="3" id="KW-1185">Reference proteome</keyword>
<protein>
    <submittedName>
        <fullName evidence="2">Helix-turn-helix domain-containing protein</fullName>
    </submittedName>
</protein>
<gene>
    <name evidence="2" type="ORF">EKO23_07760</name>
</gene>
<accession>A0A4Q4ZGQ2</accession>
<comment type="caution">
    <text evidence="2">The sequence shown here is derived from an EMBL/GenBank/DDBJ whole genome shotgun (WGS) entry which is preliminary data.</text>
</comment>
<dbReference type="EMBL" id="SDKM01000009">
    <property type="protein sequence ID" value="RYP86935.1"/>
    <property type="molecule type" value="Genomic_DNA"/>
</dbReference>
<dbReference type="AlphaFoldDB" id="A0A4Q4ZGQ2"/>
<dbReference type="Pfam" id="PF13936">
    <property type="entry name" value="HTH_38"/>
    <property type="match status" value="1"/>
</dbReference>
<feature type="domain" description="Transposase IS30-like HTH" evidence="1">
    <location>
        <begin position="20"/>
        <end position="45"/>
    </location>
</feature>